<feature type="region of interest" description="Disordered" evidence="2">
    <location>
        <begin position="104"/>
        <end position="137"/>
    </location>
</feature>
<keyword evidence="1" id="KW-0694">RNA-binding</keyword>
<evidence type="ECO:0000259" key="3">
    <source>
        <dbReference type="Pfam" id="PF05183"/>
    </source>
</evidence>
<keyword evidence="1" id="KW-0696">RNA-directed RNA polymerase</keyword>
<dbReference type="GO" id="GO:0003968">
    <property type="term" value="F:RNA-directed RNA polymerase activity"/>
    <property type="evidence" value="ECO:0007669"/>
    <property type="project" value="UniProtKB-KW"/>
</dbReference>
<feature type="domain" description="RDRP core" evidence="3">
    <location>
        <begin position="139"/>
        <end position="171"/>
    </location>
</feature>
<keyword evidence="1" id="KW-0943">RNA-mediated gene silencing</keyword>
<dbReference type="Proteomes" id="UP000327013">
    <property type="component" value="Chromosome 2"/>
</dbReference>
<dbReference type="InterPro" id="IPR057596">
    <property type="entry name" value="RDRP_core"/>
</dbReference>
<accession>A0A5N6QSJ5</accession>
<evidence type="ECO:0000256" key="1">
    <source>
        <dbReference type="RuleBase" id="RU363098"/>
    </source>
</evidence>
<evidence type="ECO:0000313" key="5">
    <source>
        <dbReference type="Proteomes" id="UP000327013"/>
    </source>
</evidence>
<dbReference type="InterPro" id="IPR007855">
    <property type="entry name" value="RDRP"/>
</dbReference>
<name>A0A5N6QSJ5_9ROSI</name>
<keyword evidence="1" id="KW-0548">Nucleotidyltransferase</keyword>
<proteinExistence type="inferred from homology"/>
<dbReference type="OrthoDB" id="10660249at2759"/>
<comment type="function">
    <text evidence="1">Probably involved in the RNA silencing pathway and required for the generation of small interfering RNAs (siRNAs).</text>
</comment>
<dbReference type="GO" id="GO:0030422">
    <property type="term" value="P:siRNA processing"/>
    <property type="evidence" value="ECO:0007669"/>
    <property type="project" value="TreeGrafter"/>
</dbReference>
<organism evidence="4 5">
    <name type="scientific">Carpinus fangiana</name>
    <dbReference type="NCBI Taxonomy" id="176857"/>
    <lineage>
        <taxon>Eukaryota</taxon>
        <taxon>Viridiplantae</taxon>
        <taxon>Streptophyta</taxon>
        <taxon>Embryophyta</taxon>
        <taxon>Tracheophyta</taxon>
        <taxon>Spermatophyta</taxon>
        <taxon>Magnoliopsida</taxon>
        <taxon>eudicotyledons</taxon>
        <taxon>Gunneridae</taxon>
        <taxon>Pentapetalae</taxon>
        <taxon>rosids</taxon>
        <taxon>fabids</taxon>
        <taxon>Fagales</taxon>
        <taxon>Betulaceae</taxon>
        <taxon>Carpinus</taxon>
    </lineage>
</organism>
<dbReference type="GO" id="GO:0003723">
    <property type="term" value="F:RNA binding"/>
    <property type="evidence" value="ECO:0007669"/>
    <property type="project" value="UniProtKB-KW"/>
</dbReference>
<keyword evidence="5" id="KW-1185">Reference proteome</keyword>
<evidence type="ECO:0000256" key="2">
    <source>
        <dbReference type="SAM" id="MobiDB-lite"/>
    </source>
</evidence>
<dbReference type="EC" id="2.7.7.48" evidence="1"/>
<feature type="compositionally biased region" description="Basic and acidic residues" evidence="2">
    <location>
        <begin position="111"/>
        <end position="129"/>
    </location>
</feature>
<dbReference type="PANTHER" id="PTHR23079:SF1">
    <property type="entry name" value="RNA-DEPENDENT RNA POLYMERASE 1"/>
    <property type="match status" value="1"/>
</dbReference>
<dbReference type="GO" id="GO:0031380">
    <property type="term" value="C:nuclear RNA-directed RNA polymerase complex"/>
    <property type="evidence" value="ECO:0007669"/>
    <property type="project" value="TreeGrafter"/>
</dbReference>
<dbReference type="PANTHER" id="PTHR23079">
    <property type="entry name" value="RNA-DEPENDENT RNA POLYMERASE"/>
    <property type="match status" value="1"/>
</dbReference>
<comment type="catalytic activity">
    <reaction evidence="1">
        <text>RNA(n) + a ribonucleoside 5'-triphosphate = RNA(n+1) + diphosphate</text>
        <dbReference type="Rhea" id="RHEA:21248"/>
        <dbReference type="Rhea" id="RHEA-COMP:14527"/>
        <dbReference type="Rhea" id="RHEA-COMP:17342"/>
        <dbReference type="ChEBI" id="CHEBI:33019"/>
        <dbReference type="ChEBI" id="CHEBI:61557"/>
        <dbReference type="ChEBI" id="CHEBI:140395"/>
        <dbReference type="EC" id="2.7.7.48"/>
    </reaction>
</comment>
<comment type="similarity">
    <text evidence="1">Belongs to the RdRP family.</text>
</comment>
<sequence length="200" mass="21983">MIAKETTNPQSPWVTYKATIKVKTQPQQFWVKIKELNRTDYAKQIQRDEIPEWDEDGVDEKIQRLKLQIAEKPDPKVKREIPDSHTDRKREIWRGEVVCVGGGGVSGGGDLKGEGDGDEESGKSGETMDRGLGGGGSNQRFVVEGKVVVAKNPCLHPGDVRVLRAVDVPALVLGSRRETHAAGGEATEGSQTQAWVTAWR</sequence>
<dbReference type="EMBL" id="CM017322">
    <property type="protein sequence ID" value="KAE8010127.1"/>
    <property type="molecule type" value="Genomic_DNA"/>
</dbReference>
<dbReference type="Pfam" id="PF05183">
    <property type="entry name" value="RdRP"/>
    <property type="match status" value="1"/>
</dbReference>
<protein>
    <recommendedName>
        <fullName evidence="1">RNA-dependent RNA polymerase</fullName>
        <ecNumber evidence="1">2.7.7.48</ecNumber>
    </recommendedName>
</protein>
<evidence type="ECO:0000313" key="4">
    <source>
        <dbReference type="EMBL" id="KAE8010127.1"/>
    </source>
</evidence>
<keyword evidence="1" id="KW-0808">Transferase</keyword>
<dbReference type="AlphaFoldDB" id="A0A5N6QSJ5"/>
<reference evidence="4 5" key="1">
    <citation type="submission" date="2019-06" db="EMBL/GenBank/DDBJ databases">
        <title>A chromosomal-level reference genome of Carpinus fangiana (Coryloideae, Betulaceae).</title>
        <authorList>
            <person name="Yang X."/>
            <person name="Wang Z."/>
            <person name="Zhang L."/>
            <person name="Hao G."/>
            <person name="Liu J."/>
            <person name="Yang Y."/>
        </authorList>
    </citation>
    <scope>NUCLEOTIDE SEQUENCE [LARGE SCALE GENOMIC DNA]</scope>
    <source>
        <strain evidence="4">Cfa_2016G</strain>
        <tissue evidence="4">Leaf</tissue>
    </source>
</reference>
<gene>
    <name evidence="4" type="ORF">FH972_006518</name>
</gene>